<gene>
    <name evidence="1" type="ORF">QFC20_003450</name>
</gene>
<sequence length="1209" mass="137365">MSRKRKSHTEESPALSAAEDSDSDSDSAPPAPKKQRNGHDNGDVLLDDDEMNGVDGDVKPEHANGNGTQADNNGDNSSEDEVERDYVDEENEEGQLIRRYKRRVVKLERGSDGYVAGSIVRVKLDNFVTYDHVEFRPGAQLNMIIGPNGTGKSTIVCAITLGLGWPPKILGRAPEISAFVKQGCKKAFTEIELKGRPGSPNIIIKREFNRDDKKSIWFMNGERTTGQKISNTVADLGIQIGNLCAFLPQDKVAEFAQMNSKELLKATMEAAGDPNLTSWHNILCNNAGKLQTYLQELQTQQSRQQDLNRRIDDLNEDVEIFRQREALVAKIMEEETMKLVRDFRVKTAEGKKLKKTWKMYQRQYQEHINKATPCVELRNRESKKKTRMEDQQNKLRTSHRKAIEAINNVEARLETKVCLAFGQNFTARLSHLTLDEQATETENITETLSSLRNKEIARKQEIADCRTRIERQKAILETQPESVDTSALDKEINEVRMKKRGLQDKQRTFDRSFQACNDKGTQINENLNQVASQLQAIQNIHTKRMQTLGRANASCGYAMDWITKNQNKFKQEIIFPAAVSVNVSDSSFAHLVELACGNSLQTFVAQNEDDYRVLNQLNDQQHFIGGRQRVRINTISITQEDIQSITPYPAPREQLMASGMEGYALDFCDCPPAMRAFLRNSGGLHMTAISRETADQIDEKAAQACGVSRLLYAGDQYKANPNAWDDLKAPHQIEMQNIRTSKYGSRAKQITSNQTRFEARYFNQIVDEEQVQRLDQQRIVLDEQRTQLEAEIQRLSQAAKAGKPEQEKLAKLEEDLQERKKAILKEVRKFEQAKIDLQKVTHKLRTLKNQPPVEEQRAQLKGELMIHIKERVKLAKQLTSLCAQANKAVLEIGDAQVQMMQFDANTDAIDEHVRGFAAQQEELEADVERSKIAYKEQKESQRLAADAAERQIATLDDDVHAELVERWATDTRTVDEIDQVIQQARNDMELLPEVNRSAVDRLERYKSELQVVEQSVKKHKMKVDKLGSVVKKTHDKFNGALTDLVTLVSEKFGAALRRNNCAGEVRLVRTGEDYANWALEILVKFRDAEELQVLTGQRQSGGERSLTTIMYLTSLTELSRTPFSLVDEINQGMDQRAERIVHDQLVEVTCKDDAGQYFLITPKLLTNLRYDKRMSVLCIYNGEYLPDDEFKLGDVKSVLANIKAKMGRS</sequence>
<keyword evidence="2" id="KW-1185">Reference proteome</keyword>
<comment type="caution">
    <text evidence="1">The sequence shown here is derived from an EMBL/GenBank/DDBJ whole genome shotgun (WGS) entry which is preliminary data.</text>
</comment>
<dbReference type="EMBL" id="JASBWS010000032">
    <property type="protein sequence ID" value="KAJ9108290.1"/>
    <property type="molecule type" value="Genomic_DNA"/>
</dbReference>
<protein>
    <submittedName>
        <fullName evidence="1">Uncharacterized protein</fullName>
    </submittedName>
</protein>
<organism evidence="1 2">
    <name type="scientific">Naganishia adeliensis</name>
    <dbReference type="NCBI Taxonomy" id="92952"/>
    <lineage>
        <taxon>Eukaryota</taxon>
        <taxon>Fungi</taxon>
        <taxon>Dikarya</taxon>
        <taxon>Basidiomycota</taxon>
        <taxon>Agaricomycotina</taxon>
        <taxon>Tremellomycetes</taxon>
        <taxon>Filobasidiales</taxon>
        <taxon>Filobasidiaceae</taxon>
        <taxon>Naganishia</taxon>
    </lineage>
</organism>
<proteinExistence type="predicted"/>
<name>A0ACC2WAE6_9TREE</name>
<dbReference type="Proteomes" id="UP001230649">
    <property type="component" value="Unassembled WGS sequence"/>
</dbReference>
<evidence type="ECO:0000313" key="1">
    <source>
        <dbReference type="EMBL" id="KAJ9108290.1"/>
    </source>
</evidence>
<reference evidence="1" key="1">
    <citation type="submission" date="2023-04" db="EMBL/GenBank/DDBJ databases">
        <title>Draft Genome sequencing of Naganishia species isolated from polar environments using Oxford Nanopore Technology.</title>
        <authorList>
            <person name="Leo P."/>
            <person name="Venkateswaran K."/>
        </authorList>
    </citation>
    <scope>NUCLEOTIDE SEQUENCE</scope>
    <source>
        <strain evidence="1">MNA-CCFEE 5262</strain>
    </source>
</reference>
<accession>A0ACC2WAE6</accession>
<evidence type="ECO:0000313" key="2">
    <source>
        <dbReference type="Proteomes" id="UP001230649"/>
    </source>
</evidence>